<protein>
    <submittedName>
        <fullName evidence="3">Nitrilase family, member 2</fullName>
    </submittedName>
</protein>
<dbReference type="InterPro" id="IPR049227">
    <property type="entry name" value="DUF6824"/>
</dbReference>
<dbReference type="AlphaFoldDB" id="A0A9N8HM93"/>
<gene>
    <name evidence="3" type="ORF">SEMRO_878_G214740.1</name>
</gene>
<feature type="domain" description="DUF6824" evidence="2">
    <location>
        <begin position="50"/>
        <end position="136"/>
    </location>
</feature>
<dbReference type="Pfam" id="PF20710">
    <property type="entry name" value="DUF6824"/>
    <property type="match status" value="1"/>
</dbReference>
<reference evidence="3" key="1">
    <citation type="submission" date="2020-06" db="EMBL/GenBank/DDBJ databases">
        <authorList>
            <consortium name="Plant Systems Biology data submission"/>
        </authorList>
    </citation>
    <scope>NUCLEOTIDE SEQUENCE</scope>
    <source>
        <strain evidence="3">D6</strain>
    </source>
</reference>
<evidence type="ECO:0000259" key="2">
    <source>
        <dbReference type="Pfam" id="PF20710"/>
    </source>
</evidence>
<accession>A0A9N8HM93</accession>
<dbReference type="Proteomes" id="UP001153069">
    <property type="component" value="Unassembled WGS sequence"/>
</dbReference>
<evidence type="ECO:0000313" key="4">
    <source>
        <dbReference type="Proteomes" id="UP001153069"/>
    </source>
</evidence>
<feature type="region of interest" description="Disordered" evidence="1">
    <location>
        <begin position="185"/>
        <end position="223"/>
    </location>
</feature>
<feature type="region of interest" description="Disordered" evidence="1">
    <location>
        <begin position="141"/>
        <end position="167"/>
    </location>
</feature>
<comment type="caution">
    <text evidence="3">The sequence shown here is derived from an EMBL/GenBank/DDBJ whole genome shotgun (WGS) entry which is preliminary data.</text>
</comment>
<proteinExistence type="predicted"/>
<organism evidence="3 4">
    <name type="scientific">Seminavis robusta</name>
    <dbReference type="NCBI Taxonomy" id="568900"/>
    <lineage>
        <taxon>Eukaryota</taxon>
        <taxon>Sar</taxon>
        <taxon>Stramenopiles</taxon>
        <taxon>Ochrophyta</taxon>
        <taxon>Bacillariophyta</taxon>
        <taxon>Bacillariophyceae</taxon>
        <taxon>Bacillariophycidae</taxon>
        <taxon>Naviculales</taxon>
        <taxon>Naviculaceae</taxon>
        <taxon>Seminavis</taxon>
    </lineage>
</organism>
<sequence>MSLIFKPSKFALDGGTPIASKPPAYFATKSDKSTKDICYMQKGFVPGKNDVILGRSMKCFNHSGNRALRKMVADRLEEYSNAEKSEKSFIISEVMEAIREKTQNGDGFLKFDTSSSLWYTVCEYLGREKVSQTFRDALGNYRSSSQGKKQRRKMARANADSRDDSTHAKLQQCSLNFAASLNFANLVPPSTTEQQQRRRRQQQQQPPSPPPASPLVVSSYNGDGVNTSPQMLNDDGLFDTLAKVLPPNYGDDTNPFEPLHLPEKNMDLCEPAALFESSPYDRFAAFGENQVHGSAEQCPLPIDCPIRQFQPSTEQASSAPHDSDAIACPFDNMIHCT</sequence>
<dbReference type="OrthoDB" id="47789at2759"/>
<keyword evidence="4" id="KW-1185">Reference proteome</keyword>
<evidence type="ECO:0000313" key="3">
    <source>
        <dbReference type="EMBL" id="CAB9517750.1"/>
    </source>
</evidence>
<dbReference type="EMBL" id="CAICTM010000877">
    <property type="protein sequence ID" value="CAB9517750.1"/>
    <property type="molecule type" value="Genomic_DNA"/>
</dbReference>
<name>A0A9N8HM93_9STRA</name>
<evidence type="ECO:0000256" key="1">
    <source>
        <dbReference type="SAM" id="MobiDB-lite"/>
    </source>
</evidence>